<dbReference type="RefSeq" id="WP_186842147.1">
    <property type="nucleotide sequence ID" value="NZ_WJBC01000008.1"/>
</dbReference>
<dbReference type="Proteomes" id="UP000603234">
    <property type="component" value="Unassembled WGS sequence"/>
</dbReference>
<feature type="domain" description="Co-chaperone DjlA N-terminal" evidence="1">
    <location>
        <begin position="52"/>
        <end position="114"/>
    </location>
</feature>
<sequence>MYLSQLDLEEKELFLDLAIYAALANNEFADKEKEIVDAYCIEMGLEKSSYEPKLELEAVLDRISKKCTKVELNMIIVEILALVRSDDTYDSLEEAFVEKIHHAFDISDEKLERIYGAINQLTSAYATLNGVIQE</sequence>
<dbReference type="Pfam" id="PF05099">
    <property type="entry name" value="TerB"/>
    <property type="match status" value="1"/>
</dbReference>
<evidence type="ECO:0000313" key="2">
    <source>
        <dbReference type="EMBL" id="MBC3804263.1"/>
    </source>
</evidence>
<proteinExistence type="predicted"/>
<dbReference type="InterPro" id="IPR007791">
    <property type="entry name" value="DjlA_N"/>
</dbReference>
<keyword evidence="3" id="KW-1185">Reference proteome</keyword>
<name>A0ABR6WUT5_9FIRM</name>
<accession>A0ABR6WUT5</accession>
<protein>
    <recommendedName>
        <fullName evidence="1">Co-chaperone DjlA N-terminal domain-containing protein</fullName>
    </recommendedName>
</protein>
<evidence type="ECO:0000259" key="1">
    <source>
        <dbReference type="Pfam" id="PF05099"/>
    </source>
</evidence>
<comment type="caution">
    <text evidence="2">The sequence shown here is derived from an EMBL/GenBank/DDBJ whole genome shotgun (WGS) entry which is preliminary data.</text>
</comment>
<gene>
    <name evidence="2" type="ORF">GH808_07430</name>
</gene>
<reference evidence="2 3" key="1">
    <citation type="journal article" date="2020" name="mSystems">
        <title>Defining Genomic and Predicted Metabolic Features of the Acetobacterium Genus.</title>
        <authorList>
            <person name="Ross D.E."/>
            <person name="Marshall C.W."/>
            <person name="Gulliver D."/>
            <person name="May H.D."/>
            <person name="Norman R.S."/>
        </authorList>
    </citation>
    <scope>NUCLEOTIDE SEQUENCE [LARGE SCALE GENOMIC DNA]</scope>
    <source>
        <strain evidence="2 3">DSM 8238</strain>
    </source>
</reference>
<dbReference type="SUPFAM" id="SSF158682">
    <property type="entry name" value="TerB-like"/>
    <property type="match status" value="1"/>
</dbReference>
<dbReference type="InterPro" id="IPR029024">
    <property type="entry name" value="TerB-like"/>
</dbReference>
<organism evidence="2 3">
    <name type="scientific">Acetobacterium fimetarium</name>
    <dbReference type="NCBI Taxonomy" id="52691"/>
    <lineage>
        <taxon>Bacteria</taxon>
        <taxon>Bacillati</taxon>
        <taxon>Bacillota</taxon>
        <taxon>Clostridia</taxon>
        <taxon>Eubacteriales</taxon>
        <taxon>Eubacteriaceae</taxon>
        <taxon>Acetobacterium</taxon>
    </lineage>
</organism>
<evidence type="ECO:0000313" key="3">
    <source>
        <dbReference type="Proteomes" id="UP000603234"/>
    </source>
</evidence>
<dbReference type="Gene3D" id="1.10.3680.10">
    <property type="entry name" value="TerB-like"/>
    <property type="match status" value="1"/>
</dbReference>
<dbReference type="EMBL" id="WJBC01000008">
    <property type="protein sequence ID" value="MBC3804263.1"/>
    <property type="molecule type" value="Genomic_DNA"/>
</dbReference>